<dbReference type="InterPro" id="IPR032577">
    <property type="entry name" value="DUF4920"/>
</dbReference>
<protein>
    <recommendedName>
        <fullName evidence="2">DUF4920 domain-containing protein</fullName>
    </recommendedName>
</protein>
<sequence>MKILNLILVIVLLNIISCTKDSFNRYGADISQTVTHSYDDVVEKVKFGESGNMTISGKIIETCPKKGCWMQVKVSNTDTLMVRFKDYGFFVPKSGVNQKNTVINGSAFMDTVSVQMLRHYAEDAGKTQEVIEQITESETVVHFIAEGVLIEK</sequence>
<reference evidence="1" key="1">
    <citation type="submission" date="2018-05" db="EMBL/GenBank/DDBJ databases">
        <authorList>
            <person name="Lanie J.A."/>
            <person name="Ng W.-L."/>
            <person name="Kazmierczak K.M."/>
            <person name="Andrzejewski T.M."/>
            <person name="Davidsen T.M."/>
            <person name="Wayne K.J."/>
            <person name="Tettelin H."/>
            <person name="Glass J.I."/>
            <person name="Rusch D."/>
            <person name="Podicherti R."/>
            <person name="Tsui H.-C.T."/>
            <person name="Winkler M.E."/>
        </authorList>
    </citation>
    <scope>NUCLEOTIDE SEQUENCE</scope>
</reference>
<evidence type="ECO:0000313" key="1">
    <source>
        <dbReference type="EMBL" id="SVA52263.1"/>
    </source>
</evidence>
<proteinExistence type="predicted"/>
<name>A0A381WK30_9ZZZZ</name>
<dbReference type="AlphaFoldDB" id="A0A381WK30"/>
<dbReference type="Pfam" id="PF16267">
    <property type="entry name" value="DUF4920"/>
    <property type="match status" value="1"/>
</dbReference>
<organism evidence="1">
    <name type="scientific">marine metagenome</name>
    <dbReference type="NCBI Taxonomy" id="408172"/>
    <lineage>
        <taxon>unclassified sequences</taxon>
        <taxon>metagenomes</taxon>
        <taxon>ecological metagenomes</taxon>
    </lineage>
</organism>
<evidence type="ECO:0008006" key="2">
    <source>
        <dbReference type="Google" id="ProtNLM"/>
    </source>
</evidence>
<accession>A0A381WK30</accession>
<dbReference type="EMBL" id="UINC01011904">
    <property type="protein sequence ID" value="SVA52263.1"/>
    <property type="molecule type" value="Genomic_DNA"/>
</dbReference>
<gene>
    <name evidence="1" type="ORF">METZ01_LOCUS105117</name>
</gene>